<evidence type="ECO:0000313" key="1">
    <source>
        <dbReference type="EMBL" id="CEK56231.1"/>
    </source>
</evidence>
<gene>
    <name evidence="1" type="primary">ORF27131</name>
</gene>
<accession>A0A0B6YK95</accession>
<feature type="non-terminal residue" evidence="1">
    <location>
        <position position="91"/>
    </location>
</feature>
<organism evidence="1">
    <name type="scientific">Arion vulgaris</name>
    <dbReference type="NCBI Taxonomy" id="1028688"/>
    <lineage>
        <taxon>Eukaryota</taxon>
        <taxon>Metazoa</taxon>
        <taxon>Spiralia</taxon>
        <taxon>Lophotrochozoa</taxon>
        <taxon>Mollusca</taxon>
        <taxon>Gastropoda</taxon>
        <taxon>Heterobranchia</taxon>
        <taxon>Euthyneura</taxon>
        <taxon>Panpulmonata</taxon>
        <taxon>Eupulmonata</taxon>
        <taxon>Stylommatophora</taxon>
        <taxon>Helicina</taxon>
        <taxon>Arionoidea</taxon>
        <taxon>Arionidae</taxon>
        <taxon>Arion</taxon>
    </lineage>
</organism>
<dbReference type="AlphaFoldDB" id="A0A0B6YK95"/>
<reference evidence="1" key="1">
    <citation type="submission" date="2014-12" db="EMBL/GenBank/DDBJ databases">
        <title>Insight into the proteome of Arion vulgaris.</title>
        <authorList>
            <person name="Aradska J."/>
            <person name="Bulat T."/>
            <person name="Smidak R."/>
            <person name="Sarate P."/>
            <person name="Gangsoo J."/>
            <person name="Sialana F."/>
            <person name="Bilban M."/>
            <person name="Lubec G."/>
        </authorList>
    </citation>
    <scope>NUCLEOTIDE SEQUENCE</scope>
    <source>
        <tissue evidence="1">Skin</tissue>
    </source>
</reference>
<sequence length="91" mass="10396">MFQMKVAEEEPRSLVLTQVHRLTNIKGERALHVQWSSDISGSHRESLSQFCLYFVPVSPNEKVSKRFAEQAQNAPGFYPLEYVIEVVNNGT</sequence>
<protein>
    <submittedName>
        <fullName evidence="1">Uncharacterized protein</fullName>
    </submittedName>
</protein>
<dbReference type="InterPro" id="IPR043058">
    <property type="entry name" value="NUDIX_sf"/>
</dbReference>
<proteinExistence type="predicted"/>
<dbReference type="EMBL" id="HACG01009366">
    <property type="protein sequence ID" value="CEK56231.1"/>
    <property type="molecule type" value="Transcribed_RNA"/>
</dbReference>
<dbReference type="Gene3D" id="3.30.70.2240">
    <property type="entry name" value="KRIT, N-terminal Nudix domain, NPxY motif-rich region"/>
    <property type="match status" value="1"/>
</dbReference>
<name>A0A0B6YK95_9EUPU</name>